<accession>A0A177AUU4</accession>
<protein>
    <submittedName>
        <fullName evidence="1">Uncharacterized protein</fullName>
    </submittedName>
</protein>
<sequence length="51" mass="6232">WEERSMDVDEYQILYTDDAKPSISEDERQHMLSFVDKLIDVTKKYDYLSER</sequence>
<evidence type="ECO:0000313" key="1">
    <source>
        <dbReference type="EMBL" id="OAF65292.1"/>
    </source>
</evidence>
<evidence type="ECO:0000313" key="2">
    <source>
        <dbReference type="Proteomes" id="UP000078046"/>
    </source>
</evidence>
<reference evidence="1 2" key="1">
    <citation type="submission" date="2016-04" db="EMBL/GenBank/DDBJ databases">
        <title>The genome of Intoshia linei affirms orthonectids as highly simplified spiralians.</title>
        <authorList>
            <person name="Mikhailov K.V."/>
            <person name="Slusarev G.S."/>
            <person name="Nikitin M.A."/>
            <person name="Logacheva M.D."/>
            <person name="Penin A."/>
            <person name="Aleoshin V."/>
            <person name="Panchin Y.V."/>
        </authorList>
    </citation>
    <scope>NUCLEOTIDE SEQUENCE [LARGE SCALE GENOMIC DNA]</scope>
    <source>
        <strain evidence="1">Intl2013</strain>
        <tissue evidence="1">Whole animal</tissue>
    </source>
</reference>
<keyword evidence="2" id="KW-1185">Reference proteome</keyword>
<dbReference type="EMBL" id="LWCA01001358">
    <property type="protein sequence ID" value="OAF65292.1"/>
    <property type="molecule type" value="Genomic_DNA"/>
</dbReference>
<comment type="caution">
    <text evidence="1">The sequence shown here is derived from an EMBL/GenBank/DDBJ whole genome shotgun (WGS) entry which is preliminary data.</text>
</comment>
<name>A0A177AUU4_9BILA</name>
<dbReference type="AlphaFoldDB" id="A0A177AUU4"/>
<dbReference type="Proteomes" id="UP000078046">
    <property type="component" value="Unassembled WGS sequence"/>
</dbReference>
<proteinExistence type="predicted"/>
<gene>
    <name evidence="1" type="ORF">A3Q56_06875</name>
</gene>
<organism evidence="1 2">
    <name type="scientific">Intoshia linei</name>
    <dbReference type="NCBI Taxonomy" id="1819745"/>
    <lineage>
        <taxon>Eukaryota</taxon>
        <taxon>Metazoa</taxon>
        <taxon>Spiralia</taxon>
        <taxon>Lophotrochozoa</taxon>
        <taxon>Mesozoa</taxon>
        <taxon>Orthonectida</taxon>
        <taxon>Rhopaluridae</taxon>
        <taxon>Intoshia</taxon>
    </lineage>
</organism>
<feature type="non-terminal residue" evidence="1">
    <location>
        <position position="1"/>
    </location>
</feature>